<keyword evidence="3" id="KW-1185">Reference proteome</keyword>
<reference evidence="2 3" key="1">
    <citation type="submission" date="2020-08" db="EMBL/GenBank/DDBJ databases">
        <title>Genomic Encyclopedia of Type Strains, Phase IV (KMG-IV): sequencing the most valuable type-strain genomes for metagenomic binning, comparative biology and taxonomic classification.</title>
        <authorList>
            <person name="Goeker M."/>
        </authorList>
    </citation>
    <scope>NUCLEOTIDE SEQUENCE [LARGE SCALE GENOMIC DNA]</scope>
    <source>
        <strain evidence="2 3">DSM 14552</strain>
    </source>
</reference>
<evidence type="ECO:0000313" key="3">
    <source>
        <dbReference type="Proteomes" id="UP000562395"/>
    </source>
</evidence>
<accession>A0A7W6A3W8</accession>
<gene>
    <name evidence="2" type="ORF">GGQ88_004072</name>
</gene>
<dbReference type="Pfam" id="PF21992">
    <property type="entry name" value="DUF6927"/>
    <property type="match status" value="1"/>
</dbReference>
<evidence type="ECO:0000313" key="2">
    <source>
        <dbReference type="EMBL" id="MBB3862770.1"/>
    </source>
</evidence>
<sequence>MGWLSMTRSGMAPFATPKAYLDNQCTYALTPDKGREKGLRVLKSTVRSNAYYAACQSYTADGPEQTFAIICLIKWNPAARDGYLFAYKDQDEMMGPYKYDCPASILDLLGPPGNDYAAQWREKCRQRLALTTRRKPATGDTLVLTEALTFTDGKAERSFRVVQAGKKTSLRRAGDGVGVRISSLMTRAWTIVPAPIAPAAT</sequence>
<dbReference type="InterPro" id="IPR053845">
    <property type="entry name" value="DUF6927"/>
</dbReference>
<protein>
    <recommendedName>
        <fullName evidence="1">DUF6927 domain-containing protein</fullName>
    </recommendedName>
</protein>
<evidence type="ECO:0000259" key="1">
    <source>
        <dbReference type="Pfam" id="PF21992"/>
    </source>
</evidence>
<comment type="caution">
    <text evidence="2">The sequence shown here is derived from an EMBL/GenBank/DDBJ whole genome shotgun (WGS) entry which is preliminary data.</text>
</comment>
<organism evidence="2 3">
    <name type="scientific">Novosphingobium hassiacum</name>
    <dbReference type="NCBI Taxonomy" id="173676"/>
    <lineage>
        <taxon>Bacteria</taxon>
        <taxon>Pseudomonadati</taxon>
        <taxon>Pseudomonadota</taxon>
        <taxon>Alphaproteobacteria</taxon>
        <taxon>Sphingomonadales</taxon>
        <taxon>Sphingomonadaceae</taxon>
        <taxon>Novosphingobium</taxon>
    </lineage>
</organism>
<name>A0A7W6A3W8_9SPHN</name>
<dbReference type="EMBL" id="JACICY010000023">
    <property type="protein sequence ID" value="MBB3862770.1"/>
    <property type="molecule type" value="Genomic_DNA"/>
</dbReference>
<feature type="domain" description="DUF6927" evidence="1">
    <location>
        <begin position="111"/>
        <end position="183"/>
    </location>
</feature>
<proteinExistence type="predicted"/>
<dbReference type="Proteomes" id="UP000562395">
    <property type="component" value="Unassembled WGS sequence"/>
</dbReference>
<dbReference type="RefSeq" id="WP_246386397.1">
    <property type="nucleotide sequence ID" value="NZ_JACICY010000023.1"/>
</dbReference>
<dbReference type="AlphaFoldDB" id="A0A7W6A3W8"/>